<feature type="region of interest" description="Disordered" evidence="10">
    <location>
        <begin position="114"/>
        <end position="134"/>
    </location>
</feature>
<keyword evidence="5 8" id="KW-0067">ATP-binding</keyword>
<evidence type="ECO:0000259" key="11">
    <source>
        <dbReference type="PROSITE" id="PS51161"/>
    </source>
</evidence>
<sequence>MIMERRRNTNSSNNSSNGMMMRYNASSFTLLGILAILFLLPAVVDSSLFTRINNHHHRWRRQHHLWTVRRGSGGLSSSSSSRLAFIHRGGGSATVIQDNYNDISEDHDLFSMEEDEAAADSSSATSSVSSPDDDLVTKMAKENNKVEELIDDNGMKHDETMDTTTATETIHVVKKDGTLQPLEKEKIFQRLKHLSTGLDLRFLSLSDLTQSIMAGIYPNITTFEIDTLASETAASKSTQHPDYSRLAARICISANHKSTPSSFAEAISILNEDGRGFVSNEIADLVQRRSQEIEERMDMSRDFDMSYFGFKTLERSYLLKLDQDTIIERPQYMWMRVALGIHCCKSHDHDDDDHDDGSDDDADNEKSTAVRQQRSKGRPQLSKEEEENANLKDAFETYDLMSRGYFTHASPTLFHAGTTHPQLSSCFLVQMSDDSINGIYDTLKRCAVISKAAGGIGLCVNKIRARGTFIKGTRGVSNGLVPMLRVYDSTSHYVDQGGGKRPGAFAIYLEPWHADVFDVLNLRKNHGKEEQRARNLFYGLWVPDLFMKRVEEDGVWSLMCPHQCPGLAECHGEKFDQLYEGYESEGRYIRQVRARSLWAAILDAQIETGTPYLLYKDAANRKSNQLNLGTIQCSNLCTEIIQYTDEEEVAVCNLASICLSKFVVSERGSYGSTEPGTAYFDHEELHRVAKIVTKNLDKVIDINQYPIEGAKKSNRSHRPIGIGVSGLADAFLRLGLPFASMDAKELNEAIFETIYHAALEASHEIAQEKGSYATFHGSPASMGQLQFNLWGINDDETPSRRRRFTDKMGDSSCNVGIQRYASSVEGVGYDWDELRQKIIKGGLRNSLLVAPMPTASTSQILGVNECFEPFASNLYVRRVKAGEFIVVNPHLIQDLTDLGVWNKNVRNQLMRDGGSVAKIDCIPDHLKELYMTVWEIKMKDIIDMAADRGKFIDQSQSLNLFMAVPTANKLTAMHFYAWKKGLKTGIYYLRTRPAVNAIQFTVSKNMSDESVPAQSIPELTNDSECLSCSA</sequence>
<comment type="function">
    <text evidence="9">Provides the precursors necessary for DNA synthesis. Catalyzes the biosynthesis of deoxyribonucleotides from the corresponding ribonucleotides.</text>
</comment>
<gene>
    <name evidence="12" type="ORF">ACHAWU_000044</name>
</gene>
<evidence type="ECO:0000256" key="2">
    <source>
        <dbReference type="ARBA" id="ARBA00012274"/>
    </source>
</evidence>
<keyword evidence="13" id="KW-1185">Reference proteome</keyword>
<evidence type="ECO:0000256" key="10">
    <source>
        <dbReference type="SAM" id="MobiDB-lite"/>
    </source>
</evidence>
<evidence type="ECO:0000256" key="9">
    <source>
        <dbReference type="RuleBase" id="RU003410"/>
    </source>
</evidence>
<dbReference type="PANTHER" id="PTHR11573">
    <property type="entry name" value="RIBONUCLEOSIDE-DIPHOSPHATE REDUCTASE LARGE CHAIN"/>
    <property type="match status" value="1"/>
</dbReference>
<feature type="compositionally biased region" description="Low complexity" evidence="10">
    <location>
        <begin position="119"/>
        <end position="130"/>
    </location>
</feature>
<dbReference type="InterPro" id="IPR039718">
    <property type="entry name" value="Rrm1"/>
</dbReference>
<dbReference type="PROSITE" id="PS00089">
    <property type="entry name" value="RIBORED_LARGE"/>
    <property type="match status" value="1"/>
</dbReference>
<dbReference type="Pfam" id="PF02867">
    <property type="entry name" value="Ribonuc_red_lgC"/>
    <property type="match status" value="1"/>
</dbReference>
<evidence type="ECO:0000313" key="12">
    <source>
        <dbReference type="EMBL" id="KAL3772482.1"/>
    </source>
</evidence>
<dbReference type="PRINTS" id="PR01183">
    <property type="entry name" value="RIBORDTASEM1"/>
</dbReference>
<reference evidence="12 13" key="1">
    <citation type="submission" date="2024-10" db="EMBL/GenBank/DDBJ databases">
        <title>Updated reference genomes for cyclostephanoid diatoms.</title>
        <authorList>
            <person name="Roberts W.R."/>
            <person name="Alverson A.J."/>
        </authorList>
    </citation>
    <scope>NUCLEOTIDE SEQUENCE [LARGE SCALE GENOMIC DNA]</scope>
    <source>
        <strain evidence="12 13">AJA232-27</strain>
    </source>
</reference>
<evidence type="ECO:0000256" key="8">
    <source>
        <dbReference type="PROSITE-ProRule" id="PRU00492"/>
    </source>
</evidence>
<dbReference type="Proteomes" id="UP001530293">
    <property type="component" value="Unassembled WGS sequence"/>
</dbReference>
<accession>A0ABD3N908</accession>
<keyword evidence="3" id="KW-0021">Allosteric enzyme</keyword>
<feature type="domain" description="ATP-cone" evidence="11">
    <location>
        <begin position="170"/>
        <end position="261"/>
    </location>
</feature>
<keyword evidence="4 8" id="KW-0547">Nucleotide-binding</keyword>
<dbReference type="GO" id="GO:0009263">
    <property type="term" value="P:deoxyribonucleotide biosynthetic process"/>
    <property type="evidence" value="ECO:0007669"/>
    <property type="project" value="UniProtKB-KW"/>
</dbReference>
<evidence type="ECO:0000313" key="13">
    <source>
        <dbReference type="Proteomes" id="UP001530293"/>
    </source>
</evidence>
<keyword evidence="6 9" id="KW-0560">Oxidoreductase</keyword>
<dbReference type="InterPro" id="IPR005144">
    <property type="entry name" value="ATP-cone_dom"/>
</dbReference>
<name>A0ABD3N908_9STRA</name>
<dbReference type="PANTHER" id="PTHR11573:SF6">
    <property type="entry name" value="RIBONUCLEOSIDE-DIPHOSPHATE REDUCTASE LARGE SUBUNIT"/>
    <property type="match status" value="1"/>
</dbReference>
<dbReference type="InterPro" id="IPR013509">
    <property type="entry name" value="RNR_lsu_N"/>
</dbReference>
<dbReference type="Gene3D" id="3.20.70.20">
    <property type="match status" value="1"/>
</dbReference>
<feature type="compositionally biased region" description="Acidic residues" evidence="10">
    <location>
        <begin position="350"/>
        <end position="363"/>
    </location>
</feature>
<dbReference type="EC" id="1.17.4.1" evidence="2 9"/>
<evidence type="ECO:0000256" key="7">
    <source>
        <dbReference type="ARBA" id="ARBA00023116"/>
    </source>
</evidence>
<dbReference type="EMBL" id="JALLBG020000010">
    <property type="protein sequence ID" value="KAL3772482.1"/>
    <property type="molecule type" value="Genomic_DNA"/>
</dbReference>
<dbReference type="CDD" id="cd01679">
    <property type="entry name" value="RNR_I"/>
    <property type="match status" value="1"/>
</dbReference>
<evidence type="ECO:0000256" key="6">
    <source>
        <dbReference type="ARBA" id="ARBA00023002"/>
    </source>
</evidence>
<comment type="similarity">
    <text evidence="1 9">Belongs to the ribonucleoside diphosphate reductase large chain family.</text>
</comment>
<keyword evidence="7 9" id="KW-0215">Deoxyribonucleotide synthesis</keyword>
<dbReference type="PROSITE" id="PS51161">
    <property type="entry name" value="ATP_CONE"/>
    <property type="match status" value="1"/>
</dbReference>
<dbReference type="AlphaFoldDB" id="A0ABD3N908"/>
<dbReference type="GO" id="GO:0004748">
    <property type="term" value="F:ribonucleoside-diphosphate reductase activity, thioredoxin disulfide as acceptor"/>
    <property type="evidence" value="ECO:0007669"/>
    <property type="project" value="UniProtKB-EC"/>
</dbReference>
<dbReference type="SUPFAM" id="SSF48168">
    <property type="entry name" value="R1 subunit of ribonucleotide reductase, N-terminal domain"/>
    <property type="match status" value="1"/>
</dbReference>
<proteinExistence type="inferred from homology"/>
<dbReference type="NCBIfam" id="TIGR02506">
    <property type="entry name" value="NrdE_NrdA"/>
    <property type="match status" value="1"/>
</dbReference>
<feature type="region of interest" description="Disordered" evidence="10">
    <location>
        <begin position="348"/>
        <end position="388"/>
    </location>
</feature>
<dbReference type="InterPro" id="IPR013346">
    <property type="entry name" value="NrdE_NrdA_C"/>
</dbReference>
<evidence type="ECO:0000256" key="4">
    <source>
        <dbReference type="ARBA" id="ARBA00022741"/>
    </source>
</evidence>
<dbReference type="InterPro" id="IPR008926">
    <property type="entry name" value="RNR_R1-su_N"/>
</dbReference>
<comment type="catalytic activity">
    <reaction evidence="9">
        <text>a 2'-deoxyribonucleoside 5'-diphosphate + [thioredoxin]-disulfide + H2O = a ribonucleoside 5'-diphosphate + [thioredoxin]-dithiol</text>
        <dbReference type="Rhea" id="RHEA:23252"/>
        <dbReference type="Rhea" id="RHEA-COMP:10698"/>
        <dbReference type="Rhea" id="RHEA-COMP:10700"/>
        <dbReference type="ChEBI" id="CHEBI:15377"/>
        <dbReference type="ChEBI" id="CHEBI:29950"/>
        <dbReference type="ChEBI" id="CHEBI:50058"/>
        <dbReference type="ChEBI" id="CHEBI:57930"/>
        <dbReference type="ChEBI" id="CHEBI:73316"/>
        <dbReference type="EC" id="1.17.4.1"/>
    </reaction>
</comment>
<dbReference type="GO" id="GO:0005524">
    <property type="term" value="F:ATP binding"/>
    <property type="evidence" value="ECO:0007669"/>
    <property type="project" value="UniProtKB-UniRule"/>
</dbReference>
<dbReference type="Pfam" id="PF03477">
    <property type="entry name" value="ATP-cone"/>
    <property type="match status" value="1"/>
</dbReference>
<dbReference type="InterPro" id="IPR000788">
    <property type="entry name" value="RNR_lg_C"/>
</dbReference>
<comment type="caution">
    <text evidence="12">The sequence shown here is derived from an EMBL/GenBank/DDBJ whole genome shotgun (WGS) entry which is preliminary data.</text>
</comment>
<dbReference type="SUPFAM" id="SSF51998">
    <property type="entry name" value="PFL-like glycyl radical enzymes"/>
    <property type="match status" value="1"/>
</dbReference>
<protein>
    <recommendedName>
        <fullName evidence="2 9">Ribonucleoside-diphosphate reductase</fullName>
        <ecNumber evidence="2 9">1.17.4.1</ecNumber>
    </recommendedName>
</protein>
<evidence type="ECO:0000256" key="3">
    <source>
        <dbReference type="ARBA" id="ARBA00022533"/>
    </source>
</evidence>
<organism evidence="12 13">
    <name type="scientific">Discostella pseudostelligera</name>
    <dbReference type="NCBI Taxonomy" id="259834"/>
    <lineage>
        <taxon>Eukaryota</taxon>
        <taxon>Sar</taxon>
        <taxon>Stramenopiles</taxon>
        <taxon>Ochrophyta</taxon>
        <taxon>Bacillariophyta</taxon>
        <taxon>Coscinodiscophyceae</taxon>
        <taxon>Thalassiosirophycidae</taxon>
        <taxon>Stephanodiscales</taxon>
        <taxon>Stephanodiscaceae</taxon>
        <taxon>Discostella</taxon>
    </lineage>
</organism>
<dbReference type="Pfam" id="PF00317">
    <property type="entry name" value="Ribonuc_red_lgN"/>
    <property type="match status" value="1"/>
</dbReference>
<evidence type="ECO:0000256" key="1">
    <source>
        <dbReference type="ARBA" id="ARBA00010406"/>
    </source>
</evidence>
<evidence type="ECO:0000256" key="5">
    <source>
        <dbReference type="ARBA" id="ARBA00022840"/>
    </source>
</evidence>